<dbReference type="InterPro" id="IPR002043">
    <property type="entry name" value="UDG_fam1"/>
</dbReference>
<gene>
    <name evidence="7" type="ORF">F7Q99_01920</name>
</gene>
<evidence type="ECO:0000313" key="8">
    <source>
        <dbReference type="Proteomes" id="UP000450000"/>
    </source>
</evidence>
<dbReference type="OrthoDB" id="4496222at2"/>
<evidence type="ECO:0000256" key="6">
    <source>
        <dbReference type="ARBA" id="ARBA00047597"/>
    </source>
</evidence>
<organism evidence="7 8">
    <name type="scientific">Streptomyces kaniharaensis</name>
    <dbReference type="NCBI Taxonomy" id="212423"/>
    <lineage>
        <taxon>Bacteria</taxon>
        <taxon>Bacillati</taxon>
        <taxon>Actinomycetota</taxon>
        <taxon>Actinomycetes</taxon>
        <taxon>Kitasatosporales</taxon>
        <taxon>Streptomycetaceae</taxon>
        <taxon>Streptomyces</taxon>
    </lineage>
</organism>
<dbReference type="SUPFAM" id="SSF56399">
    <property type="entry name" value="ADP-ribosylation"/>
    <property type="match status" value="1"/>
</dbReference>
<accession>A0A6N7KIA8</accession>
<dbReference type="Gene3D" id="3.90.176.10">
    <property type="entry name" value="Toxin ADP-ribosyltransferase, Chain A, domain 1"/>
    <property type="match status" value="1"/>
</dbReference>
<dbReference type="InterPro" id="IPR036895">
    <property type="entry name" value="Uracil-DNA_glycosylase-like_sf"/>
</dbReference>
<dbReference type="GO" id="GO:0097510">
    <property type="term" value="P:base-excision repair, AP site formation via deaminated base removal"/>
    <property type="evidence" value="ECO:0007669"/>
    <property type="project" value="TreeGrafter"/>
</dbReference>
<protein>
    <recommendedName>
        <fullName evidence="2">NAD(+)--protein-arginine ADP-ribosyltransferase</fullName>
        <ecNumber evidence="2">2.4.2.31</ecNumber>
    </recommendedName>
</protein>
<dbReference type="Proteomes" id="UP000450000">
    <property type="component" value="Unassembled WGS sequence"/>
</dbReference>
<dbReference type="PROSITE" id="PS51996">
    <property type="entry name" value="TR_MART"/>
    <property type="match status" value="1"/>
</dbReference>
<name>A0A6N7KIA8_9ACTN</name>
<evidence type="ECO:0000256" key="2">
    <source>
        <dbReference type="ARBA" id="ARBA00012031"/>
    </source>
</evidence>
<dbReference type="AlphaFoldDB" id="A0A6N7KIA8"/>
<dbReference type="EC" id="2.4.2.31" evidence="2"/>
<dbReference type="GO" id="GO:0004844">
    <property type="term" value="F:uracil DNA N-glycosylase activity"/>
    <property type="evidence" value="ECO:0007669"/>
    <property type="project" value="InterPro"/>
</dbReference>
<dbReference type="PANTHER" id="PTHR11264">
    <property type="entry name" value="URACIL-DNA GLYCOSYLASE"/>
    <property type="match status" value="1"/>
</dbReference>
<dbReference type="RefSeq" id="WP_153459786.1">
    <property type="nucleotide sequence ID" value="NZ_WBOF01000001.1"/>
</dbReference>
<dbReference type="SUPFAM" id="SSF52141">
    <property type="entry name" value="Uracil-DNA glycosylase-like"/>
    <property type="match status" value="1"/>
</dbReference>
<evidence type="ECO:0000256" key="5">
    <source>
        <dbReference type="ARBA" id="ARBA00022695"/>
    </source>
</evidence>
<proteinExistence type="inferred from homology"/>
<evidence type="ECO:0000256" key="4">
    <source>
        <dbReference type="ARBA" id="ARBA00022679"/>
    </source>
</evidence>
<keyword evidence="3" id="KW-0328">Glycosyltransferase</keyword>
<dbReference type="InterPro" id="IPR000768">
    <property type="entry name" value="ART"/>
</dbReference>
<dbReference type="Gene3D" id="3.40.470.10">
    <property type="entry name" value="Uracil-DNA glycosylase-like domain"/>
    <property type="match status" value="1"/>
</dbReference>
<keyword evidence="5" id="KW-0548">Nucleotidyltransferase</keyword>
<dbReference type="Pfam" id="PF01129">
    <property type="entry name" value="ART"/>
    <property type="match status" value="1"/>
</dbReference>
<dbReference type="GO" id="GO:0106274">
    <property type="term" value="F:NAD+-protein-arginine ADP-ribosyltransferase activity"/>
    <property type="evidence" value="ECO:0007669"/>
    <property type="project" value="UniProtKB-EC"/>
</dbReference>
<dbReference type="GO" id="GO:0016779">
    <property type="term" value="F:nucleotidyltransferase activity"/>
    <property type="evidence" value="ECO:0007669"/>
    <property type="project" value="UniProtKB-KW"/>
</dbReference>
<dbReference type="PANTHER" id="PTHR11264:SF8">
    <property type="entry name" value="URACIL-DNA GLYCOSYLASE-LIKE DOMAIN-CONTAINING PROTEIN"/>
    <property type="match status" value="1"/>
</dbReference>
<dbReference type="EMBL" id="WBOF01000001">
    <property type="protein sequence ID" value="MQS11071.1"/>
    <property type="molecule type" value="Genomic_DNA"/>
</dbReference>
<reference evidence="7 8" key="1">
    <citation type="submission" date="2019-09" db="EMBL/GenBank/DDBJ databases">
        <title>Genome Sequences of Streptomyces kaniharaensis ATCC 21070.</title>
        <authorList>
            <person name="Zhu W."/>
            <person name="De Crecy-Lagard V."/>
            <person name="Richards N.G."/>
        </authorList>
    </citation>
    <scope>NUCLEOTIDE SEQUENCE [LARGE SCALE GENOMIC DNA]</scope>
    <source>
        <strain evidence="7 8">SF-557</strain>
    </source>
</reference>
<comment type="catalytic activity">
    <reaction evidence="6">
        <text>L-arginyl-[protein] + NAD(+) = N(omega)-(ADP-D-ribosyl)-L-arginyl-[protein] + nicotinamide + H(+)</text>
        <dbReference type="Rhea" id="RHEA:19149"/>
        <dbReference type="Rhea" id="RHEA-COMP:10532"/>
        <dbReference type="Rhea" id="RHEA-COMP:15087"/>
        <dbReference type="ChEBI" id="CHEBI:15378"/>
        <dbReference type="ChEBI" id="CHEBI:17154"/>
        <dbReference type="ChEBI" id="CHEBI:29965"/>
        <dbReference type="ChEBI" id="CHEBI:57540"/>
        <dbReference type="ChEBI" id="CHEBI:142554"/>
        <dbReference type="EC" id="2.4.2.31"/>
    </reaction>
</comment>
<sequence length="538" mass="59267">MTDANAPATPDPNDPLALAELFKGGGEPWLPLLKPVIEAQPDAASFIGPGRGPDVVPVRELTFQALKPHAPHKWKVVIFGQNPYPRPESATGIAMFDNTFHDWKDSQFGRVVSIRCIIKAAAMWKYGIPKKTPIADIRALLKKQDTVQPPEWFQAMLTQGVLLLNAALTASSDGAMGPDRHTAFWRPVAERIVEEILRAKQNADEEDRGVVFAWWGAHARSLKNIVLRLQKKYPEVDVRHIDHPNPAAQGDIFCDGDHFAMVNSALASLGADQIDWLPSKGWNELAAESGGADGDTAERMGAFIASTMELHQLYLDRLASVKDEGLVLPEITGVFDTPLMDFREAVGPVAELLSGLERHVQRSHDFGKRRADEEAGGLSADAIAALYLYTCESAFYREINAILRSPDRSRLVPYLPYLRLLFSAVSQLPARTAPLWRGVPLDLRAQYPLGRTVTWWGVSSCTSELGVARAFLGSRGKRTLFEVAPSRAVGIRNYSAFTGEEEFILLPGTQLKVTDVRTERGGLCTVTLTELEEQTLVS</sequence>
<keyword evidence="4" id="KW-0808">Transferase</keyword>
<comment type="caution">
    <text evidence="7">The sequence shown here is derived from an EMBL/GenBank/DDBJ whole genome shotgun (WGS) entry which is preliminary data.</text>
</comment>
<evidence type="ECO:0000256" key="1">
    <source>
        <dbReference type="ARBA" id="ARBA00009558"/>
    </source>
</evidence>
<evidence type="ECO:0000256" key="3">
    <source>
        <dbReference type="ARBA" id="ARBA00022676"/>
    </source>
</evidence>
<evidence type="ECO:0000313" key="7">
    <source>
        <dbReference type="EMBL" id="MQS11071.1"/>
    </source>
</evidence>
<keyword evidence="8" id="KW-1185">Reference proteome</keyword>
<comment type="similarity">
    <text evidence="1">Belongs to the Arg-specific ADP-ribosyltransferase family.</text>
</comment>